<comment type="cofactor">
    <cofactor evidence="1">
        <name>Cu cation</name>
        <dbReference type="ChEBI" id="CHEBI:23378"/>
    </cofactor>
</comment>
<feature type="domain" description="Plastocyanin-like" evidence="18">
    <location>
        <begin position="755"/>
        <end position="855"/>
    </location>
</feature>
<dbReference type="PROSITE" id="PS00080">
    <property type="entry name" value="MULTICOPPER_OXIDASE2"/>
    <property type="match status" value="1"/>
</dbReference>
<dbReference type="Pfam" id="PF07732">
    <property type="entry name" value="Cu-oxidase_3"/>
    <property type="match status" value="1"/>
</dbReference>
<feature type="signal peptide" evidence="17">
    <location>
        <begin position="1"/>
        <end position="26"/>
    </location>
</feature>
<feature type="domain" description="Plastocyanin-like" evidence="19">
    <location>
        <begin position="101"/>
        <end position="207"/>
    </location>
</feature>
<evidence type="ECO:0000256" key="14">
    <source>
        <dbReference type="ARBA" id="ARBA00023157"/>
    </source>
</evidence>
<dbReference type="InterPro" id="IPR011706">
    <property type="entry name" value="Cu-oxidase_C"/>
</dbReference>
<reference evidence="20" key="3">
    <citation type="submission" date="2025-09" db="UniProtKB">
        <authorList>
            <consortium name="Ensembl"/>
        </authorList>
    </citation>
    <scope>IDENTIFICATION</scope>
</reference>
<keyword evidence="11" id="KW-0560">Oxidoreductase</keyword>
<evidence type="ECO:0000256" key="13">
    <source>
        <dbReference type="ARBA" id="ARBA00023136"/>
    </source>
</evidence>
<dbReference type="InterPro" id="IPR045087">
    <property type="entry name" value="Cu-oxidase_fam"/>
</dbReference>
<keyword evidence="5" id="KW-0813">Transport</keyword>
<reference evidence="20" key="2">
    <citation type="submission" date="2025-08" db="UniProtKB">
        <authorList>
            <consortium name="Ensembl"/>
        </authorList>
    </citation>
    <scope>IDENTIFICATION</scope>
</reference>
<dbReference type="GO" id="GO:0005886">
    <property type="term" value="C:plasma membrane"/>
    <property type="evidence" value="ECO:0007669"/>
    <property type="project" value="TreeGrafter"/>
</dbReference>
<sequence>MWAMEPGHLIWALLLIQTSWPSLTNGATRVYYLGIQDVQWNYAPKGRNIIMNQTLDNDTVASSFLKSDKNRIGSSYKKTIYKEYRDGSYMDEMVQPAWLGFLGPVLQAEVGDVILIHLKNFATRPYTIHPHGVFYEKDSEGSLYPDGSSGQLKADDSVPPGGSHIYNWTIPEGHAPTDADPACLTWIYHSHVDAPRDIATGLIGPLITCKRGTLDGNSPPQRKDVDNDFFLLFSVVDENLSWHIDENIVTYCSDPTSVDKEDEAFQESNRMHAINGFVFGNLPDLSMCAQKRVAWHLFGMGNEVDVHTAYFHGQILTIRGHRTDVAHIFPATFVTAEMVPQEPGTWLISCQVNSHLRDGMQALYKVNSCSMTPPMNQLTGKVRQYFIEAHEIQWDYGPMGHDGSTGKNLREPGSGSDKFFQKSSSRIGGTYWKVRYEAFQDETFQEKVQLEENKHLGILGPVIRAEVGDTIQVVFYNRASQPFSIQPHGVFYEKDYEGTVYNDGEQAGFPTNASCSLVSTSCPVLCVFFFPAINGFLFSNLPSLDMCKGDTVAWHLLGLGTETDVHGVMFQGNTVKLQGMRKSAYPCSTTLLMRLSLLLHILGPLLRGEVGDIMTVVFKNNASRPYSVHAHGVLESSTGWPLAAVPGEVLTYQWNIPERSGPGPNDSACVSWIYYSAVDPIKDMYSGLIGPLTICRKGTLEPYGGRNDMDREFALLFLIFDENQSWYLEENVATHGPQESGRVNLQDEAFLESNKMHAINGKLYSNLKGLTMYQGERVAWYMLAMGQDIDLHTVHFHAESFLYRNGESYRADVVDLFPGTFEVVEMVASNPGTWLMHCHVSDHIHAGMETLFTVLSQREHVSTITTITKDIGKATILRDIGEDNVRMLGMQIPVKNIEMLASVLIVMSVILLLIALALSGVVWYQHRQRKLRRNRRSILDDSFKLLSLKQ</sequence>
<evidence type="ECO:0000259" key="18">
    <source>
        <dbReference type="Pfam" id="PF07731"/>
    </source>
</evidence>
<evidence type="ECO:0000256" key="7">
    <source>
        <dbReference type="ARBA" id="ARBA00022723"/>
    </source>
</evidence>
<dbReference type="InterPro" id="IPR002355">
    <property type="entry name" value="Cu_oxidase_Cu_BS"/>
</dbReference>
<dbReference type="GO" id="GO:0006826">
    <property type="term" value="P:iron ion transport"/>
    <property type="evidence" value="ECO:0007669"/>
    <property type="project" value="TreeGrafter"/>
</dbReference>
<dbReference type="Ensembl" id="ENSAMET00000015753.2">
    <property type="protein sequence ID" value="ENSAMEP00000015131.2"/>
    <property type="gene ID" value="ENSAMEG00000014319.2"/>
</dbReference>
<dbReference type="Pfam" id="PF07731">
    <property type="entry name" value="Cu-oxidase_2"/>
    <property type="match status" value="1"/>
</dbReference>
<evidence type="ECO:0000256" key="12">
    <source>
        <dbReference type="ARBA" id="ARBA00023065"/>
    </source>
</evidence>
<gene>
    <name evidence="20" type="primary">HEPH</name>
</gene>
<evidence type="ECO:0000256" key="6">
    <source>
        <dbReference type="ARBA" id="ARBA00022692"/>
    </source>
</evidence>
<keyword evidence="7" id="KW-0479">Metal-binding</keyword>
<dbReference type="InterPro" id="IPR011707">
    <property type="entry name" value="Cu-oxidase-like_N"/>
</dbReference>
<evidence type="ECO:0000256" key="2">
    <source>
        <dbReference type="ARBA" id="ARBA00004167"/>
    </source>
</evidence>
<dbReference type="FunFam" id="2.60.40.420:FF:000028">
    <property type="entry name" value="Ceruloplasmin"/>
    <property type="match status" value="1"/>
</dbReference>
<name>G1M711_AILME</name>
<dbReference type="GeneTree" id="ENSGT00940000158517"/>
<keyword evidence="10 16" id="KW-1133">Transmembrane helix</keyword>
<keyword evidence="21" id="KW-1185">Reference proteome</keyword>
<evidence type="ECO:0000256" key="15">
    <source>
        <dbReference type="ARBA" id="ARBA00023180"/>
    </source>
</evidence>
<evidence type="ECO:0000256" key="1">
    <source>
        <dbReference type="ARBA" id="ARBA00001935"/>
    </source>
</evidence>
<dbReference type="FunFam" id="2.60.40.420:FF:000009">
    <property type="entry name" value="Ceruloplasmin"/>
    <property type="match status" value="1"/>
</dbReference>
<dbReference type="EC" id="1.16.3.1" evidence="4"/>
<dbReference type="Proteomes" id="UP000008912">
    <property type="component" value="Unassembled WGS sequence"/>
</dbReference>
<evidence type="ECO:0000259" key="19">
    <source>
        <dbReference type="Pfam" id="PF07732"/>
    </source>
</evidence>
<keyword evidence="9" id="KW-0677">Repeat</keyword>
<accession>G1M711</accession>
<dbReference type="InterPro" id="IPR008972">
    <property type="entry name" value="Cupredoxin"/>
</dbReference>
<dbReference type="AlphaFoldDB" id="G1M711"/>
<evidence type="ECO:0000256" key="16">
    <source>
        <dbReference type="SAM" id="Phobius"/>
    </source>
</evidence>
<feature type="transmembrane region" description="Helical" evidence="16">
    <location>
        <begin position="899"/>
        <end position="924"/>
    </location>
</feature>
<evidence type="ECO:0000256" key="10">
    <source>
        <dbReference type="ARBA" id="ARBA00022989"/>
    </source>
</evidence>
<keyword evidence="6 16" id="KW-0812">Transmembrane</keyword>
<proteinExistence type="inferred from homology"/>
<dbReference type="PANTHER" id="PTHR11709">
    <property type="entry name" value="MULTI-COPPER OXIDASE"/>
    <property type="match status" value="1"/>
</dbReference>
<dbReference type="Gene3D" id="2.60.40.420">
    <property type="entry name" value="Cupredoxins - blue copper proteins"/>
    <property type="match status" value="4"/>
</dbReference>
<keyword evidence="13 16" id="KW-0472">Membrane</keyword>
<feature type="chain" id="PRO_5030171391" description="ferroxidase" evidence="17">
    <location>
        <begin position="27"/>
        <end position="950"/>
    </location>
</feature>
<evidence type="ECO:0000256" key="3">
    <source>
        <dbReference type="ARBA" id="ARBA00010609"/>
    </source>
</evidence>
<dbReference type="GO" id="GO:0005507">
    <property type="term" value="F:copper ion binding"/>
    <property type="evidence" value="ECO:0007669"/>
    <property type="project" value="InterPro"/>
</dbReference>
<dbReference type="CDD" id="cd11021">
    <property type="entry name" value="CuRO_2_ceruloplasmin"/>
    <property type="match status" value="1"/>
</dbReference>
<keyword evidence="15" id="KW-0325">Glycoprotein</keyword>
<dbReference type="SUPFAM" id="SSF49503">
    <property type="entry name" value="Cupredoxins"/>
    <property type="match status" value="6"/>
</dbReference>
<evidence type="ECO:0000256" key="9">
    <source>
        <dbReference type="ARBA" id="ARBA00022737"/>
    </source>
</evidence>
<dbReference type="PROSITE" id="PS00079">
    <property type="entry name" value="MULTICOPPER_OXIDASE1"/>
    <property type="match status" value="2"/>
</dbReference>
<reference evidence="20 21" key="1">
    <citation type="journal article" date="2010" name="Nature">
        <title>The sequence and de novo assembly of the giant panda genome.</title>
        <authorList>
            <person name="Li R."/>
            <person name="Fan W."/>
            <person name="Tian G."/>
            <person name="Zhu H."/>
            <person name="He L."/>
            <person name="Cai J."/>
            <person name="Huang Q."/>
            <person name="Cai Q."/>
            <person name="Li B."/>
            <person name="Bai Y."/>
            <person name="Zhang Z."/>
            <person name="Zhang Y."/>
            <person name="Wang W."/>
            <person name="Li J."/>
            <person name="Wei F."/>
            <person name="Li H."/>
            <person name="Jian M."/>
            <person name="Li J."/>
            <person name="Zhang Z."/>
            <person name="Nielsen R."/>
            <person name="Li D."/>
            <person name="Gu W."/>
            <person name="Yang Z."/>
            <person name="Xuan Z."/>
            <person name="Ryder O.A."/>
            <person name="Leung F.C."/>
            <person name="Zhou Y."/>
            <person name="Cao J."/>
            <person name="Sun X."/>
            <person name="Fu Y."/>
            <person name="Fang X."/>
            <person name="Guo X."/>
            <person name="Wang B."/>
            <person name="Hou R."/>
            <person name="Shen F."/>
            <person name="Mu B."/>
            <person name="Ni P."/>
            <person name="Lin R."/>
            <person name="Qian W."/>
            <person name="Wang G."/>
            <person name="Yu C."/>
            <person name="Nie W."/>
            <person name="Wang J."/>
            <person name="Wu Z."/>
            <person name="Liang H."/>
            <person name="Min J."/>
            <person name="Wu Q."/>
            <person name="Cheng S."/>
            <person name="Ruan J."/>
            <person name="Wang M."/>
            <person name="Shi Z."/>
            <person name="Wen M."/>
            <person name="Liu B."/>
            <person name="Ren X."/>
            <person name="Zheng H."/>
            <person name="Dong D."/>
            <person name="Cook K."/>
            <person name="Shan G."/>
            <person name="Zhang H."/>
            <person name="Kosiol C."/>
            <person name="Xie X."/>
            <person name="Lu Z."/>
            <person name="Zheng H."/>
            <person name="Li Y."/>
            <person name="Steiner C.C."/>
            <person name="Lam T.T."/>
            <person name="Lin S."/>
            <person name="Zhang Q."/>
            <person name="Li G."/>
            <person name="Tian J."/>
            <person name="Gong T."/>
            <person name="Liu H."/>
            <person name="Zhang D."/>
            <person name="Fang L."/>
            <person name="Ye C."/>
            <person name="Zhang J."/>
            <person name="Hu W."/>
            <person name="Xu A."/>
            <person name="Ren Y."/>
            <person name="Zhang G."/>
            <person name="Bruford M.W."/>
            <person name="Li Q."/>
            <person name="Ma L."/>
            <person name="Guo Y."/>
            <person name="An N."/>
            <person name="Hu Y."/>
            <person name="Zheng Y."/>
            <person name="Shi Y."/>
            <person name="Li Z."/>
            <person name="Liu Q."/>
            <person name="Chen Y."/>
            <person name="Zhao J."/>
            <person name="Qu N."/>
            <person name="Zhao S."/>
            <person name="Tian F."/>
            <person name="Wang X."/>
            <person name="Wang H."/>
            <person name="Xu L."/>
            <person name="Liu X."/>
            <person name="Vinar T."/>
            <person name="Wang Y."/>
            <person name="Lam T.W."/>
            <person name="Yiu S.M."/>
            <person name="Liu S."/>
            <person name="Zhang H."/>
            <person name="Li D."/>
            <person name="Huang Y."/>
            <person name="Wang X."/>
            <person name="Yang G."/>
            <person name="Jiang Z."/>
            <person name="Wang J."/>
            <person name="Qin N."/>
            <person name="Li L."/>
            <person name="Li J."/>
            <person name="Bolund L."/>
            <person name="Kristiansen K."/>
            <person name="Wong G.K."/>
            <person name="Olson M."/>
            <person name="Zhang X."/>
            <person name="Li S."/>
            <person name="Yang H."/>
            <person name="Wang J."/>
            <person name="Wang J."/>
        </authorList>
    </citation>
    <scope>NUCLEOTIDE SEQUENCE [LARGE SCALE GENOMIC DNA]</scope>
</reference>
<evidence type="ECO:0000256" key="4">
    <source>
        <dbReference type="ARBA" id="ARBA00013107"/>
    </source>
</evidence>
<comment type="similarity">
    <text evidence="3">Belongs to the multicopper oxidase family.</text>
</comment>
<evidence type="ECO:0000256" key="5">
    <source>
        <dbReference type="ARBA" id="ARBA00022448"/>
    </source>
</evidence>
<dbReference type="PANTHER" id="PTHR11709:SF221">
    <property type="entry name" value="HEPHAESTIN"/>
    <property type="match status" value="1"/>
</dbReference>
<protein>
    <recommendedName>
        <fullName evidence="4">ferroxidase</fullName>
        <ecNumber evidence="4">1.16.3.1</ecNumber>
    </recommendedName>
</protein>
<evidence type="ECO:0000313" key="21">
    <source>
        <dbReference type="Proteomes" id="UP000008912"/>
    </source>
</evidence>
<dbReference type="CDD" id="cd04222">
    <property type="entry name" value="CuRO_1_ceruloplasmin"/>
    <property type="match status" value="1"/>
</dbReference>
<keyword evidence="12" id="KW-0406">Ion transport</keyword>
<evidence type="ECO:0000313" key="20">
    <source>
        <dbReference type="Ensembl" id="ENSAMEP00000015131.2"/>
    </source>
</evidence>
<keyword evidence="8 17" id="KW-0732">Signal</keyword>
<evidence type="ECO:0000256" key="8">
    <source>
        <dbReference type="ARBA" id="ARBA00022729"/>
    </source>
</evidence>
<dbReference type="FunFam" id="2.60.40.420:FF:000002">
    <property type="entry name" value="Hephaestin like 1"/>
    <property type="match status" value="1"/>
</dbReference>
<dbReference type="InterPro" id="IPR033138">
    <property type="entry name" value="Cu_oxidase_CS"/>
</dbReference>
<dbReference type="GO" id="GO:0004322">
    <property type="term" value="F:ferroxidase activity"/>
    <property type="evidence" value="ECO:0007669"/>
    <property type="project" value="UniProtKB-EC"/>
</dbReference>
<evidence type="ECO:0000256" key="17">
    <source>
        <dbReference type="SAM" id="SignalP"/>
    </source>
</evidence>
<evidence type="ECO:0000256" key="11">
    <source>
        <dbReference type="ARBA" id="ARBA00023002"/>
    </source>
</evidence>
<organism evidence="20 21">
    <name type="scientific">Ailuropoda melanoleuca</name>
    <name type="common">Giant panda</name>
    <dbReference type="NCBI Taxonomy" id="9646"/>
    <lineage>
        <taxon>Eukaryota</taxon>
        <taxon>Metazoa</taxon>
        <taxon>Chordata</taxon>
        <taxon>Craniata</taxon>
        <taxon>Vertebrata</taxon>
        <taxon>Euteleostomi</taxon>
        <taxon>Mammalia</taxon>
        <taxon>Eutheria</taxon>
        <taxon>Laurasiatheria</taxon>
        <taxon>Carnivora</taxon>
        <taxon>Caniformia</taxon>
        <taxon>Ursidae</taxon>
        <taxon>Ailuropoda</taxon>
    </lineage>
</organism>
<comment type="subcellular location">
    <subcellularLocation>
        <location evidence="2">Membrane</location>
        <topology evidence="2">Single-pass membrane protein</topology>
    </subcellularLocation>
</comment>
<keyword evidence="14" id="KW-1015">Disulfide bond</keyword>